<evidence type="ECO:0000313" key="3">
    <source>
        <dbReference type="Proteomes" id="UP000242875"/>
    </source>
</evidence>
<evidence type="ECO:0000313" key="2">
    <source>
        <dbReference type="EMBL" id="OZJ04350.1"/>
    </source>
</evidence>
<comment type="caution">
    <text evidence="2">The sequence shown here is derived from an EMBL/GenBank/DDBJ whole genome shotgun (WGS) entry which is preliminary data.</text>
</comment>
<proteinExistence type="inferred from homology"/>
<dbReference type="GO" id="GO:0006040">
    <property type="term" value="P:amino sugar metabolic process"/>
    <property type="evidence" value="ECO:0007669"/>
    <property type="project" value="InterPro"/>
</dbReference>
<name>A0A261Y151_9FUNG</name>
<dbReference type="NCBIfam" id="NF007148">
    <property type="entry name" value="PRK09585.3-2"/>
    <property type="match status" value="1"/>
</dbReference>
<dbReference type="PANTHER" id="PTHR13060:SF0">
    <property type="entry name" value="PROTEIN ECDYSONELESS HOMOLOG"/>
    <property type="match status" value="1"/>
</dbReference>
<evidence type="ECO:0000256" key="1">
    <source>
        <dbReference type="SAM" id="MobiDB-lite"/>
    </source>
</evidence>
<dbReference type="CDD" id="cd24050">
    <property type="entry name" value="ASKHA_NBD_ANMK"/>
    <property type="match status" value="1"/>
</dbReference>
<dbReference type="SUPFAM" id="SSF53067">
    <property type="entry name" value="Actin-like ATPase domain"/>
    <property type="match status" value="1"/>
</dbReference>
<sequence length="957" mass="106973">MRVLGLNSGTSLDGIDLALCDFWSEEDILNVRLIAHGEKQLPDAIRRQVLDIIHANRASLDALTELNFQLGEAFGQACLAFCEEKGIRMDEEVDVISCHGQTIWHLVEPHRTRSTWQTTESAVIAHLTGKTVVSDMRVADVAAGGFGAPLVSFLDAMMFCDPIKTRALQNIGGIEAATSFDTGPGNVLIDHAVRHFTNGQMHYDKDGQMGAQGKVDQTLVDALMSHPYFSQSPPKTTGRELFGDVYCEHFIQEAQAKGLSPSDVIATLTAFTAQSIGQAYRDFGPALDECYIGGGGGYNPTLMKLLQEQLPNTRVVLMEETGIPASAKEGLLFALIGHECIHGRPSNLPNCTGAKERKVLGKITPSNNYLAVMRRALDGQTERGVVDNEVYYMLYSTANLSRLSKDVLEYTLQWTQGYIWQKDPFRLVVGRDEQGLACLKGTTRFDDCLDDEWFIVFLLLKISDHFPDVVIRVNDNDGEFLLIEAAMELPSWLDPDTSDNRVYLYQSNIHIIPLPKTPFEIMTIPPGKLRTRDAVRIVRDESIATVAAPNIQRAAFQRPMKYPAALQDHHHKAFATVPIPVAYLLQQDPSLIAPAIEAFYTRDALTMQASTRMSKFPPSPSTTALITFTKPLYAQLVSQKFYPPKLFTLPPRSTGTLYKRAELGMKVDYDIERDDRWHRFKSALTRNQYFRDELPGSALYKELEAQAKEQYLQTWRQRSEEDEEDQPVPFHKRIDALLADFDPSTFKPTSNDKEDDDAWLNIRPEDLEALLKQHAPTASARENLQGSGEMDLENMMRQFESFLSGGAGLKGAEFIGEGSDDEDEEVDDDEENEEDEAPVQFDVAEFMRLLHPHASTADEVEENEEEALDAEVRSYPNLLATYRPSVSKIRELDEDEHELNEDDTVDDQVSINLATVENLLESFKSQQGLPGPLSGILGGLGVVLPRDEGKENEEEAS</sequence>
<dbReference type="GO" id="GO:0009254">
    <property type="term" value="P:peptidoglycan turnover"/>
    <property type="evidence" value="ECO:0007669"/>
    <property type="project" value="InterPro"/>
</dbReference>
<dbReference type="Pfam" id="PF07093">
    <property type="entry name" value="SGT1"/>
    <property type="match status" value="1"/>
</dbReference>
<dbReference type="InterPro" id="IPR043129">
    <property type="entry name" value="ATPase_NBD"/>
</dbReference>
<dbReference type="GO" id="GO:0016773">
    <property type="term" value="F:phosphotransferase activity, alcohol group as acceptor"/>
    <property type="evidence" value="ECO:0007669"/>
    <property type="project" value="InterPro"/>
</dbReference>
<accession>A0A261Y151</accession>
<dbReference type="AlphaFoldDB" id="A0A261Y151"/>
<dbReference type="Pfam" id="PF03702">
    <property type="entry name" value="AnmK"/>
    <property type="match status" value="1"/>
</dbReference>
<dbReference type="EMBL" id="MVBO01000044">
    <property type="protein sequence ID" value="OZJ04350.1"/>
    <property type="molecule type" value="Genomic_DNA"/>
</dbReference>
<dbReference type="PANTHER" id="PTHR13060">
    <property type="entry name" value="SGT1 PROTEIN HSGT1 SUPPRESSOR OF GCR2"/>
    <property type="match status" value="1"/>
</dbReference>
<protein>
    <recommendedName>
        <fullName evidence="4">Anhydro-N-acetylmuramic acid kinase</fullName>
    </recommendedName>
</protein>
<dbReference type="HAMAP" id="MF_01270">
    <property type="entry name" value="AnhMurNAc_kinase"/>
    <property type="match status" value="1"/>
</dbReference>
<feature type="region of interest" description="Disordered" evidence="1">
    <location>
        <begin position="810"/>
        <end position="836"/>
    </location>
</feature>
<organism evidence="2 3">
    <name type="scientific">Bifiguratus adelaidae</name>
    <dbReference type="NCBI Taxonomy" id="1938954"/>
    <lineage>
        <taxon>Eukaryota</taxon>
        <taxon>Fungi</taxon>
        <taxon>Fungi incertae sedis</taxon>
        <taxon>Mucoromycota</taxon>
        <taxon>Mucoromycotina</taxon>
        <taxon>Endogonomycetes</taxon>
        <taxon>Endogonales</taxon>
        <taxon>Endogonales incertae sedis</taxon>
        <taxon>Bifiguratus</taxon>
    </lineage>
</organism>
<dbReference type="InterPro" id="IPR010770">
    <property type="entry name" value="Ecd"/>
</dbReference>
<dbReference type="GO" id="GO:0005634">
    <property type="term" value="C:nucleus"/>
    <property type="evidence" value="ECO:0007669"/>
    <property type="project" value="TreeGrafter"/>
</dbReference>
<reference evidence="2 3" key="1">
    <citation type="journal article" date="2017" name="Mycologia">
        <title>Bifiguratus adelaidae, gen. et sp. nov., a new member of Mucoromycotina in endophytic and soil-dwelling habitats.</title>
        <authorList>
            <person name="Torres-Cruz T.J."/>
            <person name="Billingsley Tobias T.L."/>
            <person name="Almatruk M."/>
            <person name="Hesse C."/>
            <person name="Kuske C.R."/>
            <person name="Desiro A."/>
            <person name="Benucci G.M."/>
            <person name="Bonito G."/>
            <person name="Stajich J.E."/>
            <person name="Dunlap C."/>
            <person name="Arnold A.E."/>
            <person name="Porras-Alfaro A."/>
        </authorList>
    </citation>
    <scope>NUCLEOTIDE SEQUENCE [LARGE SCALE GENOMIC DNA]</scope>
    <source>
        <strain evidence="2 3">AZ0501</strain>
    </source>
</reference>
<dbReference type="Gene3D" id="3.30.420.40">
    <property type="match status" value="2"/>
</dbReference>
<dbReference type="OrthoDB" id="27237at2759"/>
<feature type="compositionally biased region" description="Acidic residues" evidence="1">
    <location>
        <begin position="818"/>
        <end position="836"/>
    </location>
</feature>
<evidence type="ECO:0008006" key="4">
    <source>
        <dbReference type="Google" id="ProtNLM"/>
    </source>
</evidence>
<gene>
    <name evidence="2" type="ORF">BZG36_02361</name>
</gene>
<dbReference type="InterPro" id="IPR005338">
    <property type="entry name" value="Anhydro_N_Ac-Mur_kinase"/>
</dbReference>
<keyword evidence="3" id="KW-1185">Reference proteome</keyword>
<dbReference type="Proteomes" id="UP000242875">
    <property type="component" value="Unassembled WGS sequence"/>
</dbReference>
<dbReference type="GO" id="GO:0005524">
    <property type="term" value="F:ATP binding"/>
    <property type="evidence" value="ECO:0007669"/>
    <property type="project" value="InterPro"/>
</dbReference>